<reference evidence="4 5" key="2">
    <citation type="submission" date="2020-03" db="EMBL/GenBank/DDBJ databases">
        <authorList>
            <person name="Ichikawa N."/>
            <person name="Kimura A."/>
            <person name="Kitahashi Y."/>
            <person name="Uohara A."/>
        </authorList>
    </citation>
    <scope>NUCLEOTIDE SEQUENCE [LARGE SCALE GENOMIC DNA]</scope>
    <source>
        <strain evidence="4 5">NBRC 108638</strain>
    </source>
</reference>
<keyword evidence="5" id="KW-1185">Reference proteome</keyword>
<dbReference type="Gene3D" id="3.40.50.720">
    <property type="entry name" value="NAD(P)-binding Rossmann-like Domain"/>
    <property type="match status" value="1"/>
</dbReference>
<reference evidence="4 5" key="1">
    <citation type="submission" date="2020-03" db="EMBL/GenBank/DDBJ databases">
        <title>Whole genome shotgun sequence of Phytohabitans rumicis NBRC 108638.</title>
        <authorList>
            <person name="Komaki H."/>
            <person name="Tamura T."/>
        </authorList>
    </citation>
    <scope>NUCLEOTIDE SEQUENCE [LARGE SCALE GENOMIC DNA]</scope>
    <source>
        <strain evidence="4 5">NBRC 108638</strain>
    </source>
</reference>
<dbReference type="InterPro" id="IPR051450">
    <property type="entry name" value="Gfo/Idh/MocA_Oxidoreductases"/>
</dbReference>
<dbReference type="SUPFAM" id="SSF51735">
    <property type="entry name" value="NAD(P)-binding Rossmann-fold domains"/>
    <property type="match status" value="1"/>
</dbReference>
<dbReference type="InterPro" id="IPR000683">
    <property type="entry name" value="Gfo/Idh/MocA-like_OxRdtase_N"/>
</dbReference>
<evidence type="ECO:0000259" key="2">
    <source>
        <dbReference type="Pfam" id="PF01408"/>
    </source>
</evidence>
<dbReference type="SUPFAM" id="SSF55347">
    <property type="entry name" value="Glyceraldehyde-3-phosphate dehydrogenase-like, C-terminal domain"/>
    <property type="match status" value="1"/>
</dbReference>
<dbReference type="Gene3D" id="3.30.360.10">
    <property type="entry name" value="Dihydrodipicolinate Reductase, domain 2"/>
    <property type="match status" value="1"/>
</dbReference>
<sequence length="411" mass="44246">MVTLAVVGAGMRGQQYAQLAVETGRARVVAVADPSAARREAMAAAYGIPADAVFEDWTDLAARPRLADAAIVATQDRNHVGPTVALAEAGYHLLLEKPIAPTEEEAQTIVSAAERAGVQLAICHVLRYTPLTRHVRALLDAGRIGELVSVQHLEPIGWWHFAHSYVRGNWRRADLATPMLLAKACHDMDWLQYIIGRPAVRVSSFGNLFHFRPDQAPPGASDRCVTCPVESSCAYSAARLYRSCLGDPELERWPLGALTDTPTAEAVEAALRDGPYGRCVYACDNDAVDHQIVTIEYEGGVTASVTVSAFTPKEDRKTRIMGTRGFLDTDGATIRLCDFRTGGEELIEVGLAADSDRGHAGGDAGLVEAFLASITEADPSLIKTGPAESLTSHRLVWAAERARREGVVVVL</sequence>
<dbReference type="PANTHER" id="PTHR43377:SF2">
    <property type="entry name" value="BINDING ROSSMANN FOLD OXIDOREDUCTASE, PUTATIVE (AFU_ORTHOLOGUE AFUA_4G00560)-RELATED"/>
    <property type="match status" value="1"/>
</dbReference>
<comment type="caution">
    <text evidence="4">The sequence shown here is derived from an EMBL/GenBank/DDBJ whole genome shotgun (WGS) entry which is preliminary data.</text>
</comment>
<dbReference type="PANTHER" id="PTHR43377">
    <property type="entry name" value="BILIVERDIN REDUCTASE A"/>
    <property type="match status" value="1"/>
</dbReference>
<organism evidence="4 5">
    <name type="scientific">Phytohabitans rumicis</name>
    <dbReference type="NCBI Taxonomy" id="1076125"/>
    <lineage>
        <taxon>Bacteria</taxon>
        <taxon>Bacillati</taxon>
        <taxon>Actinomycetota</taxon>
        <taxon>Actinomycetes</taxon>
        <taxon>Micromonosporales</taxon>
        <taxon>Micromonosporaceae</taxon>
    </lineage>
</organism>
<dbReference type="AlphaFoldDB" id="A0A6V8L5Y9"/>
<evidence type="ECO:0000256" key="1">
    <source>
        <dbReference type="ARBA" id="ARBA00010928"/>
    </source>
</evidence>
<dbReference type="InterPro" id="IPR036291">
    <property type="entry name" value="NAD(P)-bd_dom_sf"/>
</dbReference>
<evidence type="ECO:0000259" key="3">
    <source>
        <dbReference type="Pfam" id="PF02894"/>
    </source>
</evidence>
<evidence type="ECO:0000313" key="4">
    <source>
        <dbReference type="EMBL" id="GFJ91654.1"/>
    </source>
</evidence>
<dbReference type="Proteomes" id="UP000482960">
    <property type="component" value="Unassembled WGS sequence"/>
</dbReference>
<gene>
    <name evidence="4" type="ORF">Prum_052960</name>
</gene>
<evidence type="ECO:0000313" key="5">
    <source>
        <dbReference type="Proteomes" id="UP000482960"/>
    </source>
</evidence>
<dbReference type="EMBL" id="BLPG01000001">
    <property type="protein sequence ID" value="GFJ91654.1"/>
    <property type="molecule type" value="Genomic_DNA"/>
</dbReference>
<name>A0A6V8L5Y9_9ACTN</name>
<accession>A0A6V8L5Y9</accession>
<proteinExistence type="inferred from homology"/>
<feature type="domain" description="Gfo/Idh/MocA-like oxidoreductase C-terminal" evidence="3">
    <location>
        <begin position="136"/>
        <end position="409"/>
    </location>
</feature>
<dbReference type="GO" id="GO:0000166">
    <property type="term" value="F:nucleotide binding"/>
    <property type="evidence" value="ECO:0007669"/>
    <property type="project" value="InterPro"/>
</dbReference>
<dbReference type="Pfam" id="PF01408">
    <property type="entry name" value="GFO_IDH_MocA"/>
    <property type="match status" value="1"/>
</dbReference>
<dbReference type="Pfam" id="PF02894">
    <property type="entry name" value="GFO_IDH_MocA_C"/>
    <property type="match status" value="1"/>
</dbReference>
<protein>
    <submittedName>
        <fullName evidence="4">Streptomycin biosynthesis protein StrI</fullName>
    </submittedName>
</protein>
<feature type="domain" description="Gfo/Idh/MocA-like oxidoreductase N-terminal" evidence="2">
    <location>
        <begin position="4"/>
        <end position="122"/>
    </location>
</feature>
<comment type="similarity">
    <text evidence="1">Belongs to the Gfo/Idh/MocA family.</text>
</comment>
<dbReference type="InterPro" id="IPR004104">
    <property type="entry name" value="Gfo/Idh/MocA-like_OxRdtase_C"/>
</dbReference>